<dbReference type="PANTHER" id="PTHR13192:SF3">
    <property type="entry name" value="COBALAMIN TRAFFICKING PROTEIN CBLD"/>
    <property type="match status" value="1"/>
</dbReference>
<name>A0A7S3BHN8_9VIRI</name>
<dbReference type="Pfam" id="PF10229">
    <property type="entry name" value="MMADHC"/>
    <property type="match status" value="1"/>
</dbReference>
<protein>
    <submittedName>
        <fullName evidence="1">Uncharacterized protein</fullName>
    </submittedName>
</protein>
<dbReference type="PANTHER" id="PTHR13192">
    <property type="entry name" value="MY011 PROTEIN"/>
    <property type="match status" value="1"/>
</dbReference>
<organism evidence="1">
    <name type="scientific">Prasinoderma singulare</name>
    <dbReference type="NCBI Taxonomy" id="676789"/>
    <lineage>
        <taxon>Eukaryota</taxon>
        <taxon>Viridiplantae</taxon>
        <taxon>Prasinodermophyta</taxon>
        <taxon>Prasinodermophyceae</taxon>
        <taxon>Prasinodermales</taxon>
        <taxon>Prasinodermaceae</taxon>
        <taxon>Prasinoderma</taxon>
    </lineage>
</organism>
<dbReference type="GO" id="GO:0009235">
    <property type="term" value="P:cobalamin metabolic process"/>
    <property type="evidence" value="ECO:0007669"/>
    <property type="project" value="InterPro"/>
</dbReference>
<dbReference type="EMBL" id="HBHY01007049">
    <property type="protein sequence ID" value="CAE0133599.1"/>
    <property type="molecule type" value="Transcribed_RNA"/>
</dbReference>
<dbReference type="AlphaFoldDB" id="A0A7S3BHN8"/>
<proteinExistence type="predicted"/>
<accession>A0A7S3BHN8</accession>
<dbReference type="InterPro" id="IPR019362">
    <property type="entry name" value="MMADHC"/>
</dbReference>
<reference evidence="1" key="1">
    <citation type="submission" date="2021-01" db="EMBL/GenBank/DDBJ databases">
        <authorList>
            <person name="Corre E."/>
            <person name="Pelletier E."/>
            <person name="Niang G."/>
            <person name="Scheremetjew M."/>
            <person name="Finn R."/>
            <person name="Kale V."/>
            <person name="Holt S."/>
            <person name="Cochrane G."/>
            <person name="Meng A."/>
            <person name="Brown T."/>
            <person name="Cohen L."/>
        </authorList>
    </citation>
    <scope>NUCLEOTIDE SEQUENCE</scope>
    <source>
        <strain evidence="1">RCC927</strain>
    </source>
</reference>
<gene>
    <name evidence="1" type="ORF">PSIN1315_LOCUS4537</name>
</gene>
<evidence type="ECO:0000313" key="1">
    <source>
        <dbReference type="EMBL" id="CAE0133599.1"/>
    </source>
</evidence>
<sequence>MAPPVLAVRETLWGMEWSAHAVPRAYTLELQSFFPAADLGTYLIVTTCQRAVVDLVHVGEAVEQEKDACLERFVGWAKEVCTRLLAAGHACDYVDPCSGMLMLNRDCQHVYGEVDALTTLLQYKTTNTGCCKVVHHPSWGTAVYPATLFTSAPPEALQRAVQQAERAIKADAGQ</sequence>